<feature type="transmembrane region" description="Helical" evidence="1">
    <location>
        <begin position="221"/>
        <end position="242"/>
    </location>
</feature>
<reference evidence="2 3" key="1">
    <citation type="journal article" date="2016" name="ISME J.">
        <title>Global occurrence and heterogeneity of the Roseobacter-clade species Ruegeria mobilis.</title>
        <authorList>
            <person name="Sonnenschein E."/>
            <person name="Gram L."/>
        </authorList>
    </citation>
    <scope>NUCLEOTIDE SEQUENCE [LARGE SCALE GENOMIC DNA]</scope>
    <source>
        <strain evidence="2 3">F1926</strain>
    </source>
</reference>
<protein>
    <submittedName>
        <fullName evidence="2">Metal-binding protein</fullName>
    </submittedName>
</protein>
<keyword evidence="1" id="KW-0812">Transmembrane</keyword>
<dbReference type="InterPro" id="IPR018688">
    <property type="entry name" value="PpoB2-like"/>
</dbReference>
<proteinExistence type="predicted"/>
<feature type="transmembrane region" description="Helical" evidence="1">
    <location>
        <begin position="182"/>
        <end position="215"/>
    </location>
</feature>
<dbReference type="AlphaFoldDB" id="A0A1B1A1G0"/>
<evidence type="ECO:0000313" key="2">
    <source>
        <dbReference type="EMBL" id="ANP40381.1"/>
    </source>
</evidence>
<dbReference type="Pfam" id="PF09948">
    <property type="entry name" value="PpoB2"/>
    <property type="match status" value="1"/>
</dbReference>
<feature type="transmembrane region" description="Helical" evidence="1">
    <location>
        <begin position="92"/>
        <end position="113"/>
    </location>
</feature>
<feature type="transmembrane region" description="Helical" evidence="1">
    <location>
        <begin position="133"/>
        <end position="150"/>
    </location>
</feature>
<feature type="transmembrane region" description="Helical" evidence="1">
    <location>
        <begin position="58"/>
        <end position="80"/>
    </location>
</feature>
<accession>A0A1B1A1G0</accession>
<dbReference type="KEGG" id="rmb:K529_006350"/>
<dbReference type="STRING" id="1265309.K529_006350"/>
<dbReference type="Proteomes" id="UP000013243">
    <property type="component" value="Chromosome"/>
</dbReference>
<gene>
    <name evidence="2" type="ORF">K529_006350</name>
</gene>
<name>A0A1B1A1G0_9RHOB</name>
<sequence>MSGLHWLLLFGGILLAWGALFAMSVPENLRDAGALYGAEFWVSLCSMTPDAAGAGKMALMWVLMSAAMMAPTALPAFATYDDLSQSAEGTRFGDLVLGYLMVWIGFSLLAAALQLTLVHAGMVSVFGDSRSSLLSAVLLLIAGGYQFTPLKDACLSKCRRPLVFFMQHWEEGPLRNGLRLGAVCLGCCWALMLLAFVGGVMNLVFMGLATVFMVLEKLPEIGRWLTRPMGVVLCASGLWLLVTSV</sequence>
<keyword evidence="1" id="KW-1133">Transmembrane helix</keyword>
<evidence type="ECO:0000256" key="1">
    <source>
        <dbReference type="SAM" id="Phobius"/>
    </source>
</evidence>
<dbReference type="EMBL" id="CP015230">
    <property type="protein sequence ID" value="ANP40381.1"/>
    <property type="molecule type" value="Genomic_DNA"/>
</dbReference>
<evidence type="ECO:0000313" key="3">
    <source>
        <dbReference type="Proteomes" id="UP000013243"/>
    </source>
</evidence>
<organism evidence="2 3">
    <name type="scientific">Tritonibacter mobilis F1926</name>
    <dbReference type="NCBI Taxonomy" id="1265309"/>
    <lineage>
        <taxon>Bacteria</taxon>
        <taxon>Pseudomonadati</taxon>
        <taxon>Pseudomonadota</taxon>
        <taxon>Alphaproteobacteria</taxon>
        <taxon>Rhodobacterales</taxon>
        <taxon>Paracoccaceae</taxon>
        <taxon>Tritonibacter</taxon>
    </lineage>
</organism>
<keyword evidence="1" id="KW-0472">Membrane</keyword>